<dbReference type="GO" id="GO:0005886">
    <property type="term" value="C:plasma membrane"/>
    <property type="evidence" value="ECO:0007669"/>
    <property type="project" value="UniProtKB-SubCell"/>
</dbReference>
<dbReference type="PANTHER" id="PTHR24221:SF402">
    <property type="entry name" value="IRON-SULFUR CLUSTERS TRANSPORTER ABCB7, MITOCHONDRIAL"/>
    <property type="match status" value="1"/>
</dbReference>
<dbReference type="SUPFAM" id="SSF90123">
    <property type="entry name" value="ABC transporter transmembrane region"/>
    <property type="match status" value="1"/>
</dbReference>
<dbReference type="EMBL" id="OOFM01000002">
    <property type="protein sequence ID" value="SPL62376.1"/>
    <property type="molecule type" value="Genomic_DNA"/>
</dbReference>
<feature type="transmembrane region" description="Helical" evidence="10">
    <location>
        <begin position="26"/>
        <end position="47"/>
    </location>
</feature>
<dbReference type="PROSITE" id="PS50893">
    <property type="entry name" value="ABC_TRANSPORTER_2"/>
    <property type="match status" value="1"/>
</dbReference>
<evidence type="ECO:0000256" key="10">
    <source>
        <dbReference type="SAM" id="Phobius"/>
    </source>
</evidence>
<evidence type="ECO:0000256" key="4">
    <source>
        <dbReference type="ARBA" id="ARBA00022448"/>
    </source>
</evidence>
<evidence type="ECO:0000259" key="12">
    <source>
        <dbReference type="PROSITE" id="PS50929"/>
    </source>
</evidence>
<keyword evidence="5 10" id="KW-0812">Transmembrane</keyword>
<dbReference type="InterPro" id="IPR039421">
    <property type="entry name" value="Type_1_exporter"/>
</dbReference>
<dbReference type="Gene3D" id="3.40.50.300">
    <property type="entry name" value="P-loop containing nucleotide triphosphate hydrolases"/>
    <property type="match status" value="1"/>
</dbReference>
<evidence type="ECO:0000256" key="8">
    <source>
        <dbReference type="ARBA" id="ARBA00022989"/>
    </source>
</evidence>
<dbReference type="CDD" id="cd03253">
    <property type="entry name" value="ABCC_ATM1_transporter"/>
    <property type="match status" value="1"/>
</dbReference>
<evidence type="ECO:0000256" key="5">
    <source>
        <dbReference type="ARBA" id="ARBA00022692"/>
    </source>
</evidence>
<dbReference type="SUPFAM" id="SSF52540">
    <property type="entry name" value="P-loop containing nucleoside triphosphate hydrolases"/>
    <property type="match status" value="1"/>
</dbReference>
<keyword evidence="9 10" id="KW-0472">Membrane</keyword>
<dbReference type="CDD" id="cd18582">
    <property type="entry name" value="ABC_6TM_ATM1_ABCB7"/>
    <property type="match status" value="1"/>
</dbReference>
<comment type="subcellular location">
    <subcellularLocation>
        <location evidence="1">Cell inner membrane</location>
    </subcellularLocation>
    <subcellularLocation>
        <location evidence="2">Cell membrane</location>
        <topology evidence="2">Multi-pass membrane protein</topology>
    </subcellularLocation>
</comment>
<evidence type="ECO:0000259" key="11">
    <source>
        <dbReference type="PROSITE" id="PS50893"/>
    </source>
</evidence>
<dbReference type="InterPro" id="IPR003439">
    <property type="entry name" value="ABC_transporter-like_ATP-bd"/>
</dbReference>
<feature type="transmembrane region" description="Helical" evidence="10">
    <location>
        <begin position="170"/>
        <end position="189"/>
    </location>
</feature>
<dbReference type="PROSITE" id="PS50929">
    <property type="entry name" value="ABC_TM1F"/>
    <property type="match status" value="1"/>
</dbReference>
<feature type="transmembrane region" description="Helical" evidence="10">
    <location>
        <begin position="249"/>
        <end position="273"/>
    </location>
</feature>
<comment type="similarity">
    <text evidence="3">Belongs to the ABC transporter superfamily.</text>
</comment>
<dbReference type="PROSITE" id="PS00211">
    <property type="entry name" value="ABC_TRANSPORTER_1"/>
    <property type="match status" value="1"/>
</dbReference>
<dbReference type="Proteomes" id="UP000246073">
    <property type="component" value="Unassembled WGS sequence"/>
</dbReference>
<dbReference type="PANTHER" id="PTHR24221">
    <property type="entry name" value="ATP-BINDING CASSETTE SUB-FAMILY B"/>
    <property type="match status" value="1"/>
</dbReference>
<reference evidence="14" key="1">
    <citation type="submission" date="2017-12" db="EMBL/GenBank/DDBJ databases">
        <authorList>
            <person name="Diaz M."/>
        </authorList>
    </citation>
    <scope>NUCLEOTIDE SEQUENCE [LARGE SCALE GENOMIC DNA]</scope>
    <source>
        <strain evidence="14">FI11154</strain>
    </source>
</reference>
<keyword evidence="6" id="KW-0547">Nucleotide-binding</keyword>
<feature type="domain" description="ABC transmembrane type-1" evidence="12">
    <location>
        <begin position="29"/>
        <end position="311"/>
    </location>
</feature>
<proteinExistence type="inferred from homology"/>
<gene>
    <name evidence="13" type="ORF">OHAE_5444</name>
</gene>
<feature type="domain" description="ABC transporter" evidence="11">
    <location>
        <begin position="345"/>
        <end position="579"/>
    </location>
</feature>
<dbReference type="InterPro" id="IPR011527">
    <property type="entry name" value="ABC1_TM_dom"/>
</dbReference>
<dbReference type="FunFam" id="3.40.50.300:FF:000186">
    <property type="entry name" value="ATP-binding cassette sub-family B member 7, mitochondrial"/>
    <property type="match status" value="1"/>
</dbReference>
<dbReference type="GO" id="GO:0140359">
    <property type="term" value="F:ABC-type transporter activity"/>
    <property type="evidence" value="ECO:0007669"/>
    <property type="project" value="InterPro"/>
</dbReference>
<evidence type="ECO:0000256" key="6">
    <source>
        <dbReference type="ARBA" id="ARBA00022741"/>
    </source>
</evidence>
<evidence type="ECO:0000256" key="7">
    <source>
        <dbReference type="ARBA" id="ARBA00022840"/>
    </source>
</evidence>
<keyword evidence="8 10" id="KW-1133">Transmembrane helix</keyword>
<dbReference type="Gene3D" id="1.20.1560.10">
    <property type="entry name" value="ABC transporter type 1, transmembrane domain"/>
    <property type="match status" value="1"/>
</dbReference>
<dbReference type="InterPro" id="IPR027417">
    <property type="entry name" value="P-loop_NTPase"/>
</dbReference>
<dbReference type="GO" id="GO:0016887">
    <property type="term" value="F:ATP hydrolysis activity"/>
    <property type="evidence" value="ECO:0007669"/>
    <property type="project" value="InterPro"/>
</dbReference>
<evidence type="ECO:0000256" key="9">
    <source>
        <dbReference type="ARBA" id="ARBA00023136"/>
    </source>
</evidence>
<evidence type="ECO:0000256" key="2">
    <source>
        <dbReference type="ARBA" id="ARBA00004651"/>
    </source>
</evidence>
<dbReference type="InterPro" id="IPR036640">
    <property type="entry name" value="ABC1_TM_sf"/>
</dbReference>
<dbReference type="AlphaFoldDB" id="A0A2P9HE39"/>
<protein>
    <submittedName>
        <fullName evidence="13">Lipid A export ATP-binding/permease protein MsbA</fullName>
    </submittedName>
</protein>
<evidence type="ECO:0000313" key="13">
    <source>
        <dbReference type="EMBL" id="SPL62376.1"/>
    </source>
</evidence>
<feature type="transmembrane region" description="Helical" evidence="10">
    <location>
        <begin position="59"/>
        <end position="81"/>
    </location>
</feature>
<evidence type="ECO:0000256" key="3">
    <source>
        <dbReference type="ARBA" id="ARBA00005417"/>
    </source>
</evidence>
<dbReference type="Pfam" id="PF00005">
    <property type="entry name" value="ABC_tran"/>
    <property type="match status" value="1"/>
</dbReference>
<evidence type="ECO:0000256" key="1">
    <source>
        <dbReference type="ARBA" id="ARBA00004533"/>
    </source>
</evidence>
<name>A0A2P9HE39_9HYPH</name>
<dbReference type="SMART" id="SM00382">
    <property type="entry name" value="AAA"/>
    <property type="match status" value="1"/>
</dbReference>
<keyword evidence="7 13" id="KW-0067">ATP-binding</keyword>
<keyword evidence="4" id="KW-0813">Transport</keyword>
<dbReference type="GO" id="GO:0005524">
    <property type="term" value="F:ATP binding"/>
    <property type="evidence" value="ECO:0007669"/>
    <property type="project" value="UniProtKB-KW"/>
</dbReference>
<dbReference type="GO" id="GO:0006879">
    <property type="term" value="P:intracellular iron ion homeostasis"/>
    <property type="evidence" value="ECO:0007669"/>
    <property type="project" value="TreeGrafter"/>
</dbReference>
<dbReference type="Pfam" id="PF00664">
    <property type="entry name" value="ABC_membrane"/>
    <property type="match status" value="1"/>
</dbReference>
<accession>A0A2P9HE39</accession>
<dbReference type="InterPro" id="IPR003593">
    <property type="entry name" value="AAA+_ATPase"/>
</dbReference>
<organism evidence="13 14">
    <name type="scientific">Ochrobactrum soli</name>
    <dbReference type="NCBI Taxonomy" id="2448455"/>
    <lineage>
        <taxon>Bacteria</taxon>
        <taxon>Pseudomonadati</taxon>
        <taxon>Pseudomonadota</taxon>
        <taxon>Alphaproteobacteria</taxon>
        <taxon>Hyphomicrobiales</taxon>
        <taxon>Brucellaceae</taxon>
        <taxon>Brucella/Ochrobactrum group</taxon>
        <taxon>Ochrobactrum</taxon>
    </lineage>
</organism>
<evidence type="ECO:0000313" key="14">
    <source>
        <dbReference type="Proteomes" id="UP000246073"/>
    </source>
</evidence>
<feature type="transmembrane region" description="Helical" evidence="10">
    <location>
        <begin position="142"/>
        <end position="164"/>
    </location>
</feature>
<sequence>MVNWKDVRNLLPYLWPKDAPALRRSVVYSLLCLIAGKVATSLVPLAYKALVDRLDASAAAIVVPTALVLAYGGARLMATVFEELRNGLFIRVSSNATRLLGLRVFRQLHRLSLRFHLDRKTGGLARSIERGTQGISVILSRVLFSVVPILLEIVLVCAILWHLFGASFSLVTLVTVVVYSAFTILMTSWRTRFRRLLNEASAEASSRSIDSLLNYETVKYFDNEEHEAQRLDSSLKQQEQASVRNEWTFALLSIGQMFIISTGLISVMMLAAQGIRAGKLGLGDLVLVNAYILQLYQPLNFFGMMYREIRQALIDMEDMLKLLRVSPEVSDRNDATALQVKRGQVEFANVSFSYDARRQIIDNISFKIPAGHTVAIVGATGAGKSTLARLLYRFFDVTAGAILIDDQDIRSVTQTTLRASIGIVPQDTVLFNDTIRYNIAYGRPAATKEEIETAARSANIHAFVQSLPDGYDTRVGERGLKLSGGEKQRVAIARAILKRPQIMVFDEATSALDTATEREILKNLREVSRQHTTMIIAHRLSTVVDAHEIIVLKAGRIVERGSHAGLLEFGGQYAAMWKSQASKAAGPAE</sequence>
<dbReference type="RefSeq" id="WP_109366522.1">
    <property type="nucleotide sequence ID" value="NZ_OOFM01000002.1"/>
</dbReference>
<dbReference type="InterPro" id="IPR017871">
    <property type="entry name" value="ABC_transporter-like_CS"/>
</dbReference>